<feature type="active site" description="Proton donor" evidence="8">
    <location>
        <position position="286"/>
    </location>
</feature>
<dbReference type="CDD" id="cd06562">
    <property type="entry name" value="GH20_HexA_HexB-like"/>
    <property type="match status" value="1"/>
</dbReference>
<organism evidence="10 11">
    <name type="scientific">Diversispora eburnea</name>
    <dbReference type="NCBI Taxonomy" id="1213867"/>
    <lineage>
        <taxon>Eukaryota</taxon>
        <taxon>Fungi</taxon>
        <taxon>Fungi incertae sedis</taxon>
        <taxon>Mucoromycota</taxon>
        <taxon>Glomeromycotina</taxon>
        <taxon>Glomeromycetes</taxon>
        <taxon>Diversisporales</taxon>
        <taxon>Diversisporaceae</taxon>
        <taxon>Diversispora</taxon>
    </lineage>
</organism>
<dbReference type="InterPro" id="IPR025705">
    <property type="entry name" value="Beta_hexosaminidase_sua/sub"/>
</dbReference>
<dbReference type="FunFam" id="3.20.20.80:FF:000063">
    <property type="entry name" value="Beta-hexosaminidase"/>
    <property type="match status" value="1"/>
</dbReference>
<protein>
    <recommendedName>
        <fullName evidence="7">Beta-hexosaminidase</fullName>
        <ecNumber evidence="7">3.2.1.52</ecNumber>
    </recommendedName>
</protein>
<keyword evidence="4 7" id="KW-0378">Hydrolase</keyword>
<dbReference type="EC" id="3.2.1.52" evidence="7"/>
<dbReference type="AlphaFoldDB" id="A0A9N9G281"/>
<dbReference type="InterPro" id="IPR029018">
    <property type="entry name" value="Hex-like_dom2"/>
</dbReference>
<name>A0A9N9G281_9GLOM</name>
<dbReference type="InterPro" id="IPR015883">
    <property type="entry name" value="Glyco_hydro_20_cat"/>
</dbReference>
<dbReference type="GO" id="GO:0004563">
    <property type="term" value="F:beta-N-acetylhexosaminidase activity"/>
    <property type="evidence" value="ECO:0007669"/>
    <property type="project" value="UniProtKB-EC"/>
</dbReference>
<keyword evidence="5" id="KW-0325">Glycoprotein</keyword>
<keyword evidence="3" id="KW-0732">Signal</keyword>
<dbReference type="OrthoDB" id="428480at2759"/>
<dbReference type="GO" id="GO:0005975">
    <property type="term" value="P:carbohydrate metabolic process"/>
    <property type="evidence" value="ECO:0007669"/>
    <property type="project" value="InterPro"/>
</dbReference>
<dbReference type="PRINTS" id="PR00738">
    <property type="entry name" value="GLHYDRLASE20"/>
</dbReference>
<evidence type="ECO:0000313" key="10">
    <source>
        <dbReference type="EMBL" id="CAG8576455.1"/>
    </source>
</evidence>
<dbReference type="SUPFAM" id="SSF55545">
    <property type="entry name" value="beta-N-acetylhexosaminidase-like domain"/>
    <property type="match status" value="1"/>
</dbReference>
<dbReference type="GO" id="GO:0030203">
    <property type="term" value="P:glycosaminoglycan metabolic process"/>
    <property type="evidence" value="ECO:0007669"/>
    <property type="project" value="TreeGrafter"/>
</dbReference>
<dbReference type="GO" id="GO:0016020">
    <property type="term" value="C:membrane"/>
    <property type="evidence" value="ECO:0007669"/>
    <property type="project" value="TreeGrafter"/>
</dbReference>
<keyword evidence="11" id="KW-1185">Reference proteome</keyword>
<evidence type="ECO:0000256" key="3">
    <source>
        <dbReference type="ARBA" id="ARBA00022729"/>
    </source>
</evidence>
<evidence type="ECO:0000256" key="2">
    <source>
        <dbReference type="ARBA" id="ARBA00006285"/>
    </source>
</evidence>
<dbReference type="PANTHER" id="PTHR22600:SF26">
    <property type="entry name" value="BETA-N-ACETYLHEXOSAMINIDASE"/>
    <property type="match status" value="1"/>
</dbReference>
<dbReference type="Pfam" id="PF00728">
    <property type="entry name" value="Glyco_hydro_20"/>
    <property type="match status" value="1"/>
</dbReference>
<evidence type="ECO:0000256" key="7">
    <source>
        <dbReference type="PIRNR" id="PIRNR001093"/>
    </source>
</evidence>
<gene>
    <name evidence="10" type="ORF">DEBURN_LOCUS8349</name>
</gene>
<comment type="caution">
    <text evidence="10">The sequence shown here is derived from an EMBL/GenBank/DDBJ whole genome shotgun (WGS) entry which is preliminary data.</text>
</comment>
<keyword evidence="6 7" id="KW-0326">Glycosidase</keyword>
<dbReference type="Proteomes" id="UP000789706">
    <property type="component" value="Unassembled WGS sequence"/>
</dbReference>
<evidence type="ECO:0000256" key="5">
    <source>
        <dbReference type="ARBA" id="ARBA00023180"/>
    </source>
</evidence>
<dbReference type="PIRSF" id="PIRSF001093">
    <property type="entry name" value="B-hxosamndse_ab_euk"/>
    <property type="match status" value="1"/>
</dbReference>
<evidence type="ECO:0000256" key="4">
    <source>
        <dbReference type="ARBA" id="ARBA00022801"/>
    </source>
</evidence>
<feature type="domain" description="Glycoside hydrolase family 20 catalytic" evidence="9">
    <location>
        <begin position="130"/>
        <end position="460"/>
    </location>
</feature>
<evidence type="ECO:0000256" key="1">
    <source>
        <dbReference type="ARBA" id="ARBA00001231"/>
    </source>
</evidence>
<dbReference type="InterPro" id="IPR017853">
    <property type="entry name" value="GH"/>
</dbReference>
<comment type="catalytic activity">
    <reaction evidence="1 7">
        <text>Hydrolysis of terminal non-reducing N-acetyl-D-hexosamine residues in N-acetyl-beta-D-hexosaminides.</text>
        <dbReference type="EC" id="3.2.1.52"/>
    </reaction>
</comment>
<evidence type="ECO:0000256" key="8">
    <source>
        <dbReference type="PIRSR" id="PIRSR001093-1"/>
    </source>
</evidence>
<dbReference type="EMBL" id="CAJVPK010001210">
    <property type="protein sequence ID" value="CAG8576455.1"/>
    <property type="molecule type" value="Genomic_DNA"/>
</dbReference>
<accession>A0A9N9G281</accession>
<comment type="similarity">
    <text evidence="2 7">Belongs to the glycosyl hydrolase 20 family.</text>
</comment>
<sequence length="506" mass="57888">MKMLKRQNIASLLLLYFCTFVNFFNFTNALWPIPQQWSNGSSTLVLYPSVEIKLTIISPTSEDLSIKTKKIFNSAKNRFQQYLIQEKYVSPNVKFNIPTHPSKKILQLIEIEVYDGNSELELGVNESYCLLLDTSRNYYSIDDILKTIEIMSWNKMNVFHWHIVDATSWPVVSKKFPKLSEKGAYDPKTMIYTKQDIRIVDEYAKLRGIRVVPEFDMPGHTHSISGGYPELISCINEQPRWDLYAAEPPSGQLNPARKETYEFIKTLIPEMASYFSDKYYHAGGDEIKTKCWEEDEYVKKYLSSNSGSSTETLLAKIIDEIQNTVISAHKIPMFWQETVATHDLNITKDAIIQVWYGNDTVKNVVNKGYKTIVGSAEYWYLDCGHGGWVGNNINGNSWCDPYKTWQKIYSFNPINGLTDDEAKLVIGGEALLWSEQADPNNFEQLLWPRSSAVAEVLWSGPQGLNVNEALPRLHDLRFRLVGRGVKAEPLQPLWCVLHGGCDMPNS</sequence>
<evidence type="ECO:0000256" key="6">
    <source>
        <dbReference type="ARBA" id="ARBA00023295"/>
    </source>
</evidence>
<dbReference type="SUPFAM" id="SSF51445">
    <property type="entry name" value="(Trans)glycosidases"/>
    <property type="match status" value="1"/>
</dbReference>
<proteinExistence type="inferred from homology"/>
<evidence type="ECO:0000259" key="9">
    <source>
        <dbReference type="Pfam" id="PF00728"/>
    </source>
</evidence>
<dbReference type="PANTHER" id="PTHR22600">
    <property type="entry name" value="BETA-HEXOSAMINIDASE"/>
    <property type="match status" value="1"/>
</dbReference>
<dbReference type="Gene3D" id="3.20.20.80">
    <property type="entry name" value="Glycosidases"/>
    <property type="match status" value="1"/>
</dbReference>
<evidence type="ECO:0000313" key="11">
    <source>
        <dbReference type="Proteomes" id="UP000789706"/>
    </source>
</evidence>
<reference evidence="10" key="1">
    <citation type="submission" date="2021-06" db="EMBL/GenBank/DDBJ databases">
        <authorList>
            <person name="Kallberg Y."/>
            <person name="Tangrot J."/>
            <person name="Rosling A."/>
        </authorList>
    </citation>
    <scope>NUCLEOTIDE SEQUENCE</scope>
    <source>
        <strain evidence="10">AZ414A</strain>
    </source>
</reference>